<evidence type="ECO:0000256" key="1">
    <source>
        <dbReference type="PROSITE-ProRule" id="PRU00339"/>
    </source>
</evidence>
<feature type="region of interest" description="Disordered" evidence="3">
    <location>
        <begin position="1"/>
        <end position="36"/>
    </location>
</feature>
<feature type="repeat" description="TPR" evidence="1">
    <location>
        <begin position="236"/>
        <end position="269"/>
    </location>
</feature>
<dbReference type="InterPro" id="IPR011990">
    <property type="entry name" value="TPR-like_helical_dom_sf"/>
</dbReference>
<reference evidence="4 5" key="1">
    <citation type="journal article" date="2023" name="Antonie Van Leeuwenhoek">
        <title>Mesoterricola silvestris gen. nov., sp. nov., Mesoterricola sediminis sp. nov., Geothrix oryzae sp. nov., Geothrix edaphica sp. nov., Geothrix rubra sp. nov., and Geothrix limicola sp. nov., six novel members of Acidobacteriota isolated from soils.</title>
        <authorList>
            <person name="Itoh H."/>
            <person name="Sugisawa Y."/>
            <person name="Mise K."/>
            <person name="Xu Z."/>
            <person name="Kuniyasu M."/>
            <person name="Ushijima N."/>
            <person name="Kawano K."/>
            <person name="Kobayashi E."/>
            <person name="Shiratori Y."/>
            <person name="Masuda Y."/>
            <person name="Senoo K."/>
        </authorList>
    </citation>
    <scope>NUCLEOTIDE SEQUENCE [LARGE SCALE GENOMIC DNA]</scope>
    <source>
        <strain evidence="4 5">Red804</strain>
    </source>
</reference>
<dbReference type="Gene3D" id="1.25.40.10">
    <property type="entry name" value="Tetratricopeptide repeat domain"/>
    <property type="match status" value="2"/>
</dbReference>
<keyword evidence="1" id="KW-0802">TPR repeat</keyword>
<feature type="repeat" description="TPR" evidence="1">
    <location>
        <begin position="166"/>
        <end position="199"/>
    </location>
</feature>
<evidence type="ECO:0008006" key="6">
    <source>
        <dbReference type="Google" id="ProtNLM"/>
    </source>
</evidence>
<dbReference type="Proteomes" id="UP001165069">
    <property type="component" value="Unassembled WGS sequence"/>
</dbReference>
<comment type="caution">
    <text evidence="4">The sequence shown here is derived from an EMBL/GenBank/DDBJ whole genome shotgun (WGS) entry which is preliminary data.</text>
</comment>
<evidence type="ECO:0000256" key="2">
    <source>
        <dbReference type="SAM" id="Coils"/>
    </source>
</evidence>
<dbReference type="SUPFAM" id="SSF81901">
    <property type="entry name" value="HCP-like"/>
    <property type="match status" value="1"/>
</dbReference>
<dbReference type="Pfam" id="PF08238">
    <property type="entry name" value="Sel1"/>
    <property type="match status" value="1"/>
</dbReference>
<keyword evidence="2" id="KW-0175">Coiled coil</keyword>
<dbReference type="PROSITE" id="PS50005">
    <property type="entry name" value="TPR"/>
    <property type="match status" value="2"/>
</dbReference>
<evidence type="ECO:0000313" key="4">
    <source>
        <dbReference type="EMBL" id="GLH75048.1"/>
    </source>
</evidence>
<protein>
    <recommendedName>
        <fullName evidence="6">Tetratricopeptide repeat protein</fullName>
    </recommendedName>
</protein>
<dbReference type="InterPro" id="IPR006597">
    <property type="entry name" value="Sel1-like"/>
</dbReference>
<evidence type="ECO:0000256" key="3">
    <source>
        <dbReference type="SAM" id="MobiDB-lite"/>
    </source>
</evidence>
<dbReference type="InterPro" id="IPR003107">
    <property type="entry name" value="HAT"/>
</dbReference>
<organism evidence="4 5">
    <name type="scientific">Geothrix limicola</name>
    <dbReference type="NCBI Taxonomy" id="2927978"/>
    <lineage>
        <taxon>Bacteria</taxon>
        <taxon>Pseudomonadati</taxon>
        <taxon>Acidobacteriota</taxon>
        <taxon>Holophagae</taxon>
        <taxon>Holophagales</taxon>
        <taxon>Holophagaceae</taxon>
        <taxon>Geothrix</taxon>
    </lineage>
</organism>
<gene>
    <name evidence="4" type="ORF">GETHLI_35510</name>
</gene>
<dbReference type="InterPro" id="IPR052384">
    <property type="entry name" value="TMTC_O-mannosyltransferase"/>
</dbReference>
<dbReference type="PANTHER" id="PTHR44216:SF3">
    <property type="entry name" value="PROTEIN O-MANNOSYL-TRANSFERASE TMTC2"/>
    <property type="match status" value="1"/>
</dbReference>
<dbReference type="SMART" id="SM00028">
    <property type="entry name" value="TPR"/>
    <property type="match status" value="4"/>
</dbReference>
<name>A0ABQ5QKL4_9BACT</name>
<dbReference type="EMBL" id="BSDE01000010">
    <property type="protein sequence ID" value="GLH75048.1"/>
    <property type="molecule type" value="Genomic_DNA"/>
</dbReference>
<proteinExistence type="predicted"/>
<dbReference type="InterPro" id="IPR019734">
    <property type="entry name" value="TPR_rpt"/>
</dbReference>
<evidence type="ECO:0000313" key="5">
    <source>
        <dbReference type="Proteomes" id="UP001165069"/>
    </source>
</evidence>
<accession>A0ABQ5QKL4</accession>
<keyword evidence="5" id="KW-1185">Reference proteome</keyword>
<dbReference type="PANTHER" id="PTHR44216">
    <property type="entry name" value="PROTEIN O-MANNOSYL-TRANSFERASE TMTC2"/>
    <property type="match status" value="1"/>
</dbReference>
<dbReference type="Pfam" id="PF14559">
    <property type="entry name" value="TPR_19"/>
    <property type="match status" value="2"/>
</dbReference>
<sequence length="406" mass="45906">MHRASLVSDDVSWRSATGRSNHPCHPKCDTRGKGKAHRPYEFGVKVSLAVTHKEGFCVGIQTCPGNPFDGHTLEGQLDQVERLTGKVPNTSFVDKGYQRHGVDPGRSRVLISGTRKLGYRRALELDPNDANNTSNFALFMYNVRKNYEEGERLYRRALELDPNDADNTSSFASFMNDVRKDYDEAERLYRRALELDPNDAGNTGNFAVFMNNVRKNYDEAERLYRRALELDPNEAHHTGNLASFMNDVRKDYDEAERLFHRALELDPNDGDNIANFASFELSRGRDTEARALAVRAWNGERSTPLQCRAEAALYLLLLDRKESRPIKGGLARLKGLMVREFARGNWSFESAFQAVFPHLLENEPPFFRALGEAILDATLVQALDAFPLWSETESSDPSLPWPDSAS</sequence>
<dbReference type="SMART" id="SM00386">
    <property type="entry name" value="HAT"/>
    <property type="match status" value="4"/>
</dbReference>
<feature type="coiled-coil region" evidence="2">
    <location>
        <begin position="175"/>
        <end position="230"/>
    </location>
</feature>